<feature type="region of interest" description="Disordered" evidence="11">
    <location>
        <begin position="725"/>
        <end position="748"/>
    </location>
</feature>
<feature type="domain" description="ABC transporter" evidence="13">
    <location>
        <begin position="483"/>
        <end position="715"/>
    </location>
</feature>
<dbReference type="InterPro" id="IPR003593">
    <property type="entry name" value="AAA+_ATPase"/>
</dbReference>
<keyword evidence="4" id="KW-1003">Cell membrane</keyword>
<gene>
    <name evidence="15" type="ORF">PISL3812_05545</name>
</gene>
<dbReference type="SMART" id="SM00382">
    <property type="entry name" value="AAA"/>
    <property type="match status" value="2"/>
</dbReference>
<evidence type="ECO:0000256" key="6">
    <source>
        <dbReference type="ARBA" id="ARBA00022741"/>
    </source>
</evidence>
<accession>A0A0U1LYW0</accession>
<dbReference type="Gene3D" id="3.40.50.300">
    <property type="entry name" value="P-loop containing nucleotide triphosphate hydrolases"/>
    <property type="match status" value="2"/>
</dbReference>
<evidence type="ECO:0000313" key="16">
    <source>
        <dbReference type="Proteomes" id="UP000054383"/>
    </source>
</evidence>
<dbReference type="InterPro" id="IPR003439">
    <property type="entry name" value="ABC_transporter-like_ATP-bd"/>
</dbReference>
<feature type="domain" description="ABC transporter" evidence="13">
    <location>
        <begin position="1090"/>
        <end position="1321"/>
    </location>
</feature>
<feature type="transmembrane region" description="Helical" evidence="12">
    <location>
        <begin position="52"/>
        <end position="71"/>
    </location>
</feature>
<keyword evidence="6" id="KW-0547">Nucleotide-binding</keyword>
<evidence type="ECO:0000259" key="14">
    <source>
        <dbReference type="PROSITE" id="PS50929"/>
    </source>
</evidence>
<dbReference type="PANTHER" id="PTHR24223:SF399">
    <property type="entry name" value="ABC TRANSPORTER ATNG"/>
    <property type="match status" value="1"/>
</dbReference>
<dbReference type="PROSITE" id="PS50893">
    <property type="entry name" value="ABC_TRANSPORTER_2"/>
    <property type="match status" value="2"/>
</dbReference>
<feature type="transmembrane region" description="Helical" evidence="12">
    <location>
        <begin position="996"/>
        <end position="1019"/>
    </location>
</feature>
<evidence type="ECO:0000256" key="4">
    <source>
        <dbReference type="ARBA" id="ARBA00022475"/>
    </source>
</evidence>
<dbReference type="InterPro" id="IPR050173">
    <property type="entry name" value="ABC_transporter_C-like"/>
</dbReference>
<comment type="subcellular location">
    <subcellularLocation>
        <location evidence="1">Cell membrane</location>
        <topology evidence="1">Multi-pass membrane protein</topology>
    </subcellularLocation>
</comment>
<evidence type="ECO:0000256" key="7">
    <source>
        <dbReference type="ARBA" id="ARBA00022840"/>
    </source>
</evidence>
<dbReference type="InterPro" id="IPR027417">
    <property type="entry name" value="P-loop_NTPase"/>
</dbReference>
<dbReference type="PROSITE" id="PS00211">
    <property type="entry name" value="ABC_TRANSPORTER_1"/>
    <property type="match status" value="2"/>
</dbReference>
<dbReference type="GO" id="GO:0005886">
    <property type="term" value="C:plasma membrane"/>
    <property type="evidence" value="ECO:0007669"/>
    <property type="project" value="UniProtKB-SubCell"/>
</dbReference>
<dbReference type="PROSITE" id="PS50929">
    <property type="entry name" value="ABC_TM1F"/>
    <property type="match status" value="2"/>
</dbReference>
<proteinExistence type="inferred from homology"/>
<feature type="transmembrane region" description="Helical" evidence="12">
    <location>
        <begin position="26"/>
        <end position="46"/>
    </location>
</feature>
<dbReference type="FunFam" id="1.20.1560.10:FF:000066">
    <property type="entry name" value="ABC multidrug transporter (Eurofung)"/>
    <property type="match status" value="1"/>
</dbReference>
<feature type="transmembrane region" description="Helical" evidence="12">
    <location>
        <begin position="426"/>
        <end position="451"/>
    </location>
</feature>
<dbReference type="Proteomes" id="UP000054383">
    <property type="component" value="Unassembled WGS sequence"/>
</dbReference>
<dbReference type="InterPro" id="IPR036640">
    <property type="entry name" value="ABC1_TM_sf"/>
</dbReference>
<evidence type="ECO:0000256" key="10">
    <source>
        <dbReference type="ARBA" id="ARBA00023180"/>
    </source>
</evidence>
<dbReference type="SUPFAM" id="SSF90123">
    <property type="entry name" value="ABC transporter transmembrane region"/>
    <property type="match status" value="2"/>
</dbReference>
<dbReference type="GO" id="GO:0140359">
    <property type="term" value="F:ABC-type transporter activity"/>
    <property type="evidence" value="ECO:0007669"/>
    <property type="project" value="InterPro"/>
</dbReference>
<keyword evidence="7" id="KW-0067">ATP-binding</keyword>
<feature type="transmembrane region" description="Helical" evidence="12">
    <location>
        <begin position="379"/>
        <end position="406"/>
    </location>
</feature>
<feature type="transmembrane region" description="Helical" evidence="12">
    <location>
        <begin position="813"/>
        <end position="838"/>
    </location>
</feature>
<dbReference type="PANTHER" id="PTHR24223">
    <property type="entry name" value="ATP-BINDING CASSETTE SUB-FAMILY C"/>
    <property type="match status" value="1"/>
</dbReference>
<keyword evidence="8 12" id="KW-1133">Transmembrane helix</keyword>
<evidence type="ECO:0000256" key="2">
    <source>
        <dbReference type="ARBA" id="ARBA00009726"/>
    </source>
</evidence>
<keyword evidence="16" id="KW-1185">Reference proteome</keyword>
<evidence type="ECO:0000256" key="12">
    <source>
        <dbReference type="SAM" id="Phobius"/>
    </source>
</evidence>
<evidence type="ECO:0000259" key="13">
    <source>
        <dbReference type="PROSITE" id="PS50893"/>
    </source>
</evidence>
<evidence type="ECO:0000256" key="5">
    <source>
        <dbReference type="ARBA" id="ARBA00022692"/>
    </source>
</evidence>
<dbReference type="Pfam" id="PF00664">
    <property type="entry name" value="ABC_membrane"/>
    <property type="match status" value="1"/>
</dbReference>
<dbReference type="OMA" id="YFISFER"/>
<dbReference type="SUPFAM" id="SSF52540">
    <property type="entry name" value="P-loop containing nucleoside triphosphate hydrolases"/>
    <property type="match status" value="2"/>
</dbReference>
<dbReference type="EMBL" id="CVMT01000004">
    <property type="protein sequence ID" value="CRG88514.1"/>
    <property type="molecule type" value="Genomic_DNA"/>
</dbReference>
<dbReference type="Pfam" id="PF00005">
    <property type="entry name" value="ABC_tran"/>
    <property type="match status" value="2"/>
</dbReference>
<evidence type="ECO:0000256" key="9">
    <source>
        <dbReference type="ARBA" id="ARBA00023136"/>
    </source>
</evidence>
<feature type="transmembrane region" description="Helical" evidence="12">
    <location>
        <begin position="206"/>
        <end position="226"/>
    </location>
</feature>
<evidence type="ECO:0000256" key="8">
    <source>
        <dbReference type="ARBA" id="ARBA00022989"/>
    </source>
</evidence>
<name>A0A0U1LYW0_TALIS</name>
<dbReference type="GO" id="GO:0016887">
    <property type="term" value="F:ATP hydrolysis activity"/>
    <property type="evidence" value="ECO:0007669"/>
    <property type="project" value="InterPro"/>
</dbReference>
<evidence type="ECO:0000256" key="3">
    <source>
        <dbReference type="ARBA" id="ARBA00022448"/>
    </source>
</evidence>
<keyword evidence="10" id="KW-0325">Glycoprotein</keyword>
<sequence>MNLFSSIIFSYLSDFEHRLSQKPSDILSIFLFVSICLEITRIYSLWVIDGTLAVAILLAITNIVKFAILILESWSKRGALSKPYADYSPEALSGILSHLSFLWLNPLMWLGYKNSLTVDMLFELDPQISSDKVSERTISDWKKLNPNKPYALLYYLCWTNRWTFLAGVIPRLCLTAFTFSQPFLLARVIDHESDTSISNGTRTWDVIAYAVVYTGIAVSKGSYMNFTIRFITSTRGSLVALLFNKALYGKPIDNEESTSSTITLLNSDMERIYLGMLQMHNTWACVIEVGISTWLLARLLGLSAIACLLFCVFLGSIVAAKGNKWLKKWLEAIQRRVNFTTRIVNQYRSVKMAGLSKLLFMKLLRFRDEEIEISKAYRLYGVVIFGLSYLSDTIVPVLGFTIFVLSSTVHGSRALTSSRAFSALTVFSLLTQAVSMFIDAVLALVNAVACFERYREFLAQEGLSEENLDGKSPHSHDSLETILPDGDLITAESADIGWGDEKAVISDATFSIRKGSITVIQGDMASGKSTLLKSLLGLGVIKKGRLLSRFTKAGYSSQEPWLMKGTMRQNIIGPSTLDTIWYKTVLDNCALNTDISRMGQGDETLIGGDGIRLSGGQQSRLGLARAVYSRHDVMLLDDIFSALDPATMNTIMTKLFSSQGLFRKLKTTVVIVSNNDSLARLADRVFKISEGRINEEINTIKITVSSDMELSQSFHGPTHVTGLEPKNSWHSTQPAAFPEPEGQTPEKVDQERVKKGNDKVYSYYVQAAGLSNFITFIFCLAGLVFGLTFPQTWVSWWTSSSSGSYNFGNNVYIGVYFTLASFSMLCIAAGGLALNVLIVPNTAERLHASMLKALFRAPVLWILQKDDGEVINRFSQDLGLVDAVIPISAFVTIFASLTCIAQAIYICISSRYLVIIVVACIFVLYLVQTVYLRTSRQLRILDLEATGPLVSQVLEAIQGNITINAIGWDTAFQKRQLEFLDRSQRAYYLLPMVQRWLGFVLDTIVAGIAVILVTLTLFVEGGTTMTFLGAGLTGVVNFAMNMNMLIQNWTILETAIQSIWRIKVFSEDTPSEETFAPSIPLSDWPAAGRISFENVYASYVEGAIHVLEGISFTVEAGQKVGICGRTGSGKSSLLSALSRILQVSQGSITIDNLDINCVPPDMLRERLLALPQDAILVPGNVRENIDPGATMSDSECVTFLQKVGLWEFLETRGGLDAAVNEKLFSAGQSQLLVLARALAHPKQVILMDEITSSLDSKTDHFIRKLIQDNFKNNTIVKVEHRLENLLECDKVVVVSNGRLQEYDNPLVLLERSGSHFRALFH</sequence>
<comment type="similarity">
    <text evidence="2">Belongs to the ABC transporter superfamily. ABCC family. Conjugate transporter (TC 3.A.1.208) subfamily.</text>
</comment>
<evidence type="ECO:0000256" key="1">
    <source>
        <dbReference type="ARBA" id="ARBA00004651"/>
    </source>
</evidence>
<dbReference type="FunFam" id="3.40.50.300:FF:002145">
    <property type="entry name" value="ABC transporter (MsbA subfamily)"/>
    <property type="match status" value="1"/>
</dbReference>
<dbReference type="InterPro" id="IPR011527">
    <property type="entry name" value="ABC1_TM_dom"/>
</dbReference>
<evidence type="ECO:0000313" key="15">
    <source>
        <dbReference type="EMBL" id="CRG88514.1"/>
    </source>
</evidence>
<feature type="transmembrane region" description="Helical" evidence="12">
    <location>
        <begin position="912"/>
        <end position="932"/>
    </location>
</feature>
<dbReference type="STRING" id="28573.A0A0U1LYW0"/>
<keyword evidence="5 12" id="KW-0812">Transmembrane</keyword>
<dbReference type="InterPro" id="IPR044726">
    <property type="entry name" value="ABCC_6TM_D2"/>
</dbReference>
<protein>
    <submittedName>
        <fullName evidence="15">Uncharacterized protein</fullName>
    </submittedName>
</protein>
<reference evidence="15 16" key="1">
    <citation type="submission" date="2015-04" db="EMBL/GenBank/DDBJ databases">
        <authorList>
            <person name="Syromyatnikov M.Y."/>
            <person name="Popov V.N."/>
        </authorList>
    </citation>
    <scope>NUCLEOTIDE SEQUENCE [LARGE SCALE GENOMIC DNA]</scope>
    <source>
        <strain evidence="15">WF-38-12</strain>
    </source>
</reference>
<dbReference type="CDD" id="cd18580">
    <property type="entry name" value="ABC_6TM_ABCC_D2"/>
    <property type="match status" value="1"/>
</dbReference>
<dbReference type="OrthoDB" id="4222895at2759"/>
<feature type="transmembrane region" description="Helical" evidence="12">
    <location>
        <begin position="773"/>
        <end position="793"/>
    </location>
</feature>
<evidence type="ECO:0000256" key="11">
    <source>
        <dbReference type="SAM" id="MobiDB-lite"/>
    </source>
</evidence>
<feature type="domain" description="ABC transmembrane type-1" evidence="14">
    <location>
        <begin position="777"/>
        <end position="1054"/>
    </location>
</feature>
<keyword evidence="9 12" id="KW-0472">Membrane</keyword>
<keyword evidence="3" id="KW-0813">Transport</keyword>
<feature type="transmembrane region" description="Helical" evidence="12">
    <location>
        <begin position="299"/>
        <end position="320"/>
    </location>
</feature>
<dbReference type="InterPro" id="IPR017871">
    <property type="entry name" value="ABC_transporter-like_CS"/>
</dbReference>
<feature type="transmembrane region" description="Helical" evidence="12">
    <location>
        <begin position="883"/>
        <end position="906"/>
    </location>
</feature>
<feature type="domain" description="ABC transmembrane type-1" evidence="14">
    <location>
        <begin position="172"/>
        <end position="446"/>
    </location>
</feature>
<organism evidence="15 16">
    <name type="scientific">Talaromyces islandicus</name>
    <name type="common">Penicillium islandicum</name>
    <dbReference type="NCBI Taxonomy" id="28573"/>
    <lineage>
        <taxon>Eukaryota</taxon>
        <taxon>Fungi</taxon>
        <taxon>Dikarya</taxon>
        <taxon>Ascomycota</taxon>
        <taxon>Pezizomycotina</taxon>
        <taxon>Eurotiomycetes</taxon>
        <taxon>Eurotiomycetidae</taxon>
        <taxon>Eurotiales</taxon>
        <taxon>Trichocomaceae</taxon>
        <taxon>Talaromyces</taxon>
        <taxon>Talaromyces sect. Islandici</taxon>
    </lineage>
</organism>
<dbReference type="Gene3D" id="1.20.1560.10">
    <property type="entry name" value="ABC transporter type 1, transmembrane domain"/>
    <property type="match status" value="2"/>
</dbReference>
<dbReference type="GO" id="GO:0005524">
    <property type="term" value="F:ATP binding"/>
    <property type="evidence" value="ECO:0007669"/>
    <property type="project" value="UniProtKB-KW"/>
</dbReference>